<protein>
    <submittedName>
        <fullName evidence="3">Uncharacterized protein</fullName>
    </submittedName>
</protein>
<feature type="transmembrane region" description="Helical" evidence="2">
    <location>
        <begin position="101"/>
        <end position="120"/>
    </location>
</feature>
<keyword evidence="2" id="KW-1133">Transmembrane helix</keyword>
<keyword evidence="2" id="KW-0812">Transmembrane</keyword>
<evidence type="ECO:0000256" key="1">
    <source>
        <dbReference type="SAM" id="MobiDB-lite"/>
    </source>
</evidence>
<name>A0A7S1M467_NEODS</name>
<dbReference type="EMBL" id="HBGF01026376">
    <property type="protein sequence ID" value="CAD9121192.1"/>
    <property type="molecule type" value="Transcribed_RNA"/>
</dbReference>
<accession>A0A7S1M467</accession>
<evidence type="ECO:0000256" key="2">
    <source>
        <dbReference type="SAM" id="Phobius"/>
    </source>
</evidence>
<feature type="compositionally biased region" description="Acidic residues" evidence="1">
    <location>
        <begin position="44"/>
        <end position="57"/>
    </location>
</feature>
<gene>
    <name evidence="3" type="ORF">NDES1114_LOCUS17441</name>
</gene>
<evidence type="ECO:0000313" key="3">
    <source>
        <dbReference type="EMBL" id="CAD9121192.1"/>
    </source>
</evidence>
<dbReference type="AlphaFoldDB" id="A0A7S1M467"/>
<organism evidence="3">
    <name type="scientific">Neobodo designis</name>
    <name type="common">Flagellated protozoan</name>
    <name type="synonym">Bodo designis</name>
    <dbReference type="NCBI Taxonomy" id="312471"/>
    <lineage>
        <taxon>Eukaryota</taxon>
        <taxon>Discoba</taxon>
        <taxon>Euglenozoa</taxon>
        <taxon>Kinetoplastea</taxon>
        <taxon>Metakinetoplastina</taxon>
        <taxon>Neobodonida</taxon>
        <taxon>Neobodo</taxon>
    </lineage>
</organism>
<proteinExistence type="predicted"/>
<sequence>MSRAAPFDDCDVEPVPPDHDNDDSDTLKFHDAPESMASKGFDDRDGDDSSDPGDADDGDRAAEPMPAGPAQARPHHRDAGVVEGTVVDTARGRHSQRRFKASYVAAALTVALLGAFFAVVRPSALLAKPLCSVGLADNTTVHCRVLRLQKGQAIARSVHAVGKQLTVARDLANRVDLLQANLVVPHDVDIVQRTEYQAIAKEFNAVVPRSDAYFAAVRDGRALLHRRLAEIREKLRPTPGVHRLPDWAAGAVVSFEDAAQLKARAELAVAGVQDARQLLAHTKMFLRGVSERTRGLADDFLNLHKKLKPAAIRAIVNAQDEPYNMLARVLTNWDDRRERGAQHLKDVDFLGLGDALMNIAGDLDGHVASLDVAMANLAHEGGAAFERATDLSAASSALEVLQIAGTLFAHIDDAIAANL</sequence>
<keyword evidence="2" id="KW-0472">Membrane</keyword>
<feature type="region of interest" description="Disordered" evidence="1">
    <location>
        <begin position="1"/>
        <end position="80"/>
    </location>
</feature>
<reference evidence="3" key="1">
    <citation type="submission" date="2021-01" db="EMBL/GenBank/DDBJ databases">
        <authorList>
            <person name="Corre E."/>
            <person name="Pelletier E."/>
            <person name="Niang G."/>
            <person name="Scheremetjew M."/>
            <person name="Finn R."/>
            <person name="Kale V."/>
            <person name="Holt S."/>
            <person name="Cochrane G."/>
            <person name="Meng A."/>
            <person name="Brown T."/>
            <person name="Cohen L."/>
        </authorList>
    </citation>
    <scope>NUCLEOTIDE SEQUENCE</scope>
    <source>
        <strain evidence="3">CCAP 1951/1</strain>
    </source>
</reference>